<comment type="caution">
    <text evidence="2">The sequence shown here is derived from an EMBL/GenBank/DDBJ whole genome shotgun (WGS) entry which is preliminary data.</text>
</comment>
<dbReference type="InterPro" id="IPR036582">
    <property type="entry name" value="Mao_N_sf"/>
</dbReference>
<dbReference type="InterPro" id="IPR017853">
    <property type="entry name" value="GH"/>
</dbReference>
<dbReference type="Pfam" id="PF07833">
    <property type="entry name" value="Cu_amine_oxidN1"/>
    <property type="match status" value="1"/>
</dbReference>
<feature type="domain" description="GH18" evidence="1">
    <location>
        <begin position="142"/>
        <end position="418"/>
    </location>
</feature>
<accession>A0ABU6PUN7</accession>
<dbReference type="Gene3D" id="3.30.457.10">
    <property type="entry name" value="Copper amine oxidase-like, N-terminal domain"/>
    <property type="match status" value="1"/>
</dbReference>
<gene>
    <name evidence="2" type="ORF">P9847_15000</name>
</gene>
<dbReference type="SUPFAM" id="SSF51445">
    <property type="entry name" value="(Trans)glycosidases"/>
    <property type="match status" value="1"/>
</dbReference>
<dbReference type="InterPro" id="IPR012854">
    <property type="entry name" value="Cu_amine_oxidase-like_N"/>
</dbReference>
<dbReference type="Proteomes" id="UP001343257">
    <property type="component" value="Unassembled WGS sequence"/>
</dbReference>
<dbReference type="PANTHER" id="PTHR46066:SF2">
    <property type="entry name" value="CHITINASE DOMAIN-CONTAINING PROTEIN 1"/>
    <property type="match status" value="1"/>
</dbReference>
<keyword evidence="3" id="KW-1185">Reference proteome</keyword>
<dbReference type="PROSITE" id="PS51910">
    <property type="entry name" value="GH18_2"/>
    <property type="match status" value="1"/>
</dbReference>
<proteinExistence type="predicted"/>
<dbReference type="Gene3D" id="3.20.20.80">
    <property type="entry name" value="Glycosidases"/>
    <property type="match status" value="1"/>
</dbReference>
<evidence type="ECO:0000313" key="2">
    <source>
        <dbReference type="EMBL" id="MED5018614.1"/>
    </source>
</evidence>
<dbReference type="Pfam" id="PF00704">
    <property type="entry name" value="Glyco_hydro_18"/>
    <property type="match status" value="1"/>
</dbReference>
<evidence type="ECO:0000313" key="3">
    <source>
        <dbReference type="Proteomes" id="UP001343257"/>
    </source>
</evidence>
<dbReference type="SUPFAM" id="SSF55383">
    <property type="entry name" value="Copper amine oxidase, domain N"/>
    <property type="match status" value="1"/>
</dbReference>
<dbReference type="RefSeq" id="WP_328279007.1">
    <property type="nucleotide sequence ID" value="NZ_JARTLD010000036.1"/>
</dbReference>
<reference evidence="2 3" key="1">
    <citation type="submission" date="2023-03" db="EMBL/GenBank/DDBJ databases">
        <title>Bacillus Genome Sequencing.</title>
        <authorList>
            <person name="Dunlap C."/>
        </authorList>
    </citation>
    <scope>NUCLEOTIDE SEQUENCE [LARGE SCALE GENOMIC DNA]</scope>
    <source>
        <strain evidence="2 3">NRS-52</strain>
    </source>
</reference>
<name>A0ABU6PUN7_9BACL</name>
<organism evidence="2 3">
    <name type="scientific">Paenibacillus chibensis</name>
    <dbReference type="NCBI Taxonomy" id="59846"/>
    <lineage>
        <taxon>Bacteria</taxon>
        <taxon>Bacillati</taxon>
        <taxon>Bacillota</taxon>
        <taxon>Bacilli</taxon>
        <taxon>Bacillales</taxon>
        <taxon>Paenibacillaceae</taxon>
        <taxon>Paenibacillus</taxon>
    </lineage>
</organism>
<dbReference type="InterPro" id="IPR001223">
    <property type="entry name" value="Glyco_hydro18_cat"/>
</dbReference>
<dbReference type="PANTHER" id="PTHR46066">
    <property type="entry name" value="CHITINASE DOMAIN-CONTAINING PROTEIN 1 FAMILY MEMBER"/>
    <property type="match status" value="1"/>
</dbReference>
<protein>
    <submittedName>
        <fullName evidence="2">Stalk domain-containing protein</fullName>
    </submittedName>
</protein>
<evidence type="ECO:0000259" key="1">
    <source>
        <dbReference type="PROSITE" id="PS51910"/>
    </source>
</evidence>
<dbReference type="EMBL" id="JARTLD010000036">
    <property type="protein sequence ID" value="MED5018614.1"/>
    <property type="molecule type" value="Genomic_DNA"/>
</dbReference>
<sequence length="418" mass="45185">MKVLGKLLLTSVILVGSLSAIPPQPTEAAAGKVSILLDGYPLPFPVQPTVMNGTTMVPFRAISEALGIQVVWDQKQQKITATKSSGTAMKKVELKIGSKNAVVDGVNAPLSVAPQTIQSSTMIPLSFFSQQFGAAVSWDQLAQTVSITSPQKDMYTLGFYAISSFDERAYIPSFDTVAFGWSRIEKDGQFTTQSSGVEHKWPKSAGDVTPESIIQDASDQGTSPYLMVYSVDSSLELTKNLEDPALQEDTTSKIVATAADKGFKGIALDLEGLGLTGDKDKVKTEYNAFMKKLSAKAREAGLKITIIVHPLNSSYKGNDYKTLATLADDLVIMAYAYEQEKAPEPLNKVDEAIQLALKQTTKDKLILGISLGSEKDTSVNSKIGLAKRYDLKGVAFWRLGIIGPSAWAQINQSIEMKQ</sequence>